<dbReference type="EMBL" id="QNRL01000004">
    <property type="protein sequence ID" value="RBP11611.1"/>
    <property type="molecule type" value="Genomic_DNA"/>
</dbReference>
<proteinExistence type="predicted"/>
<sequence length="849" mass="92356">MTVSTEVDHNEYTGNGVTTNFPYTFRIFQKSDLVVQVVDLDENISTLVLDTDYTITGAGGYTGGNVVLTSALASGYQISISRELPVTQETDLRNQGKFFAEVHEDAFDKLTMLVQQMRSWFSLALRKPSFVANYYDALNNYIRNLRDPSRPQDAATKNYVDSVAETNINRTLRTPEPISQLPEASVRANKIVAFDNAGQPFVTLPPSESASDVLIELAKPTGAGIIGAEDENGDPTTVQEELNDINKTLYEASSPTTFDYTKLTVLRHNYAYGENGDAIETQTGIPKGNLFPQGIAVDDVTGEIFIIRTNYVSTGTPAWVDIYDSNFSHLKTISIGQDYPEGMIIGYVAGQRRIGIGMSTGYAVYILPETSTIEDMSTLTPLFTQLSSNQGVQMNSFGDYCIIINNSASTSTQSSNGLYSVYKTSEFLTTADPVRISFFSSPSYICGSAFGSSSGTQAKAQSVAITPYDITIVGGQIWIQSQSTSEKAKPSRRIRISSLSYNGVPKAGCIMDPGSFIKILNDAGYMSSSGSAIDSIEPEAVTFSTVHGLLFYFYVAGMDLVLKVGGAISGKDNFDFSRCVMPQDFSPGHLSRVDQLLPINTITGTVLSTADEVFDFMKSQGLRELTCNTKGTTFKIGTIATFANSNTFLRFINSNDSASRIDVWDFYNSAEVQSIYYASGNTPRGFVKCNTRIGGTAENTAGIQISPNNWTTIRLGVPGSQSNTPLAFFNETNGVVGQVSHTATTTTYSTTSDVRLKNIKGDVENGLDKIIELVENGGVKSASFKSDDENVMPMFMAQVVKDVIPEMVISGTDDINPGEEGFMPYTVDKSAITPYLVAAIYKLYQELKK</sequence>
<comment type="caution">
    <text evidence="2">The sequence shown here is derived from an EMBL/GenBank/DDBJ whole genome shotgun (WGS) entry which is preliminary data.</text>
</comment>
<feature type="domain" description="Peptidase S74" evidence="1">
    <location>
        <begin position="752"/>
        <end position="849"/>
    </location>
</feature>
<keyword evidence="3" id="KW-1185">Reference proteome</keyword>
<dbReference type="PROSITE" id="PS51688">
    <property type="entry name" value="ICA"/>
    <property type="match status" value="1"/>
</dbReference>
<dbReference type="InterPro" id="IPR030392">
    <property type="entry name" value="S74_ICA"/>
</dbReference>
<dbReference type="Proteomes" id="UP000253201">
    <property type="component" value="Unassembled WGS sequence"/>
</dbReference>
<evidence type="ECO:0000259" key="1">
    <source>
        <dbReference type="PROSITE" id="PS51688"/>
    </source>
</evidence>
<reference evidence="2 3" key="1">
    <citation type="submission" date="2018-06" db="EMBL/GenBank/DDBJ databases">
        <title>Genomic Encyclopedia of Type Strains, Phase IV (KMG-IV): sequencing the most valuable type-strain genomes for metagenomic binning, comparative biology and taxonomic classification.</title>
        <authorList>
            <person name="Goeker M."/>
        </authorList>
    </citation>
    <scope>NUCLEOTIDE SEQUENCE [LARGE SCALE GENOMIC DNA]</scope>
    <source>
        <strain evidence="2 3">DSM 27453</strain>
    </source>
</reference>
<protein>
    <recommendedName>
        <fullName evidence="1">Peptidase S74 domain-containing protein</fullName>
    </recommendedName>
</protein>
<dbReference type="RefSeq" id="WP_375876000.1">
    <property type="nucleotide sequence ID" value="NZ_QNRL01000004.1"/>
</dbReference>
<organism evidence="2 3">
    <name type="scientific">Pseudocitrobacter faecalis</name>
    <dbReference type="NCBI Taxonomy" id="1398493"/>
    <lineage>
        <taxon>Bacteria</taxon>
        <taxon>Pseudomonadati</taxon>
        <taxon>Pseudomonadota</taxon>
        <taxon>Gammaproteobacteria</taxon>
        <taxon>Enterobacterales</taxon>
        <taxon>Enterobacteriaceae</taxon>
        <taxon>Pseudocitrobacter</taxon>
    </lineage>
</organism>
<name>A0ABX9G113_9ENTR</name>
<evidence type="ECO:0000313" key="2">
    <source>
        <dbReference type="EMBL" id="RBP11611.1"/>
    </source>
</evidence>
<evidence type="ECO:0000313" key="3">
    <source>
        <dbReference type="Proteomes" id="UP000253201"/>
    </source>
</evidence>
<gene>
    <name evidence="2" type="ORF">DFQ50_104132</name>
</gene>
<accession>A0ABX9G113</accession>